<keyword evidence="6" id="KW-0449">Lipoprotein</keyword>
<name>A0AA36IS06_9DINO</name>
<feature type="region of interest" description="Disordered" evidence="8">
    <location>
        <begin position="56"/>
        <end position="128"/>
    </location>
</feature>
<evidence type="ECO:0000256" key="2">
    <source>
        <dbReference type="ARBA" id="ARBA00005462"/>
    </source>
</evidence>
<feature type="compositionally biased region" description="Acidic residues" evidence="8">
    <location>
        <begin position="95"/>
        <end position="108"/>
    </location>
</feature>
<dbReference type="SUPFAM" id="SSF48371">
    <property type="entry name" value="ARM repeat"/>
    <property type="match status" value="1"/>
</dbReference>
<keyword evidence="4" id="KW-0677">Repeat</keyword>
<protein>
    <recommendedName>
        <fullName evidence="7">Vacuolar protein 8</fullName>
    </recommendedName>
</protein>
<dbReference type="EMBL" id="CAUJNA010002224">
    <property type="protein sequence ID" value="CAJ1391835.1"/>
    <property type="molecule type" value="Genomic_DNA"/>
</dbReference>
<dbReference type="PANTHER" id="PTHR47249:SF1">
    <property type="entry name" value="VACUOLAR PROTEIN 8"/>
    <property type="match status" value="1"/>
</dbReference>
<organism evidence="9 10">
    <name type="scientific">Effrenium voratum</name>
    <dbReference type="NCBI Taxonomy" id="2562239"/>
    <lineage>
        <taxon>Eukaryota</taxon>
        <taxon>Sar</taxon>
        <taxon>Alveolata</taxon>
        <taxon>Dinophyceae</taxon>
        <taxon>Suessiales</taxon>
        <taxon>Symbiodiniaceae</taxon>
        <taxon>Effrenium</taxon>
    </lineage>
</organism>
<dbReference type="AlphaFoldDB" id="A0AA36IS06"/>
<comment type="subcellular location">
    <subcellularLocation>
        <location evidence="1">Vacuole membrane</location>
        <topology evidence="1">Lipid-anchor</topology>
    </subcellularLocation>
</comment>
<evidence type="ECO:0000256" key="4">
    <source>
        <dbReference type="ARBA" id="ARBA00022737"/>
    </source>
</evidence>
<evidence type="ECO:0000256" key="3">
    <source>
        <dbReference type="ARBA" id="ARBA00022554"/>
    </source>
</evidence>
<dbReference type="InterPro" id="IPR011989">
    <property type="entry name" value="ARM-like"/>
</dbReference>
<evidence type="ECO:0000313" key="10">
    <source>
        <dbReference type="Proteomes" id="UP001178507"/>
    </source>
</evidence>
<keyword evidence="5" id="KW-0472">Membrane</keyword>
<keyword evidence="10" id="KW-1185">Reference proteome</keyword>
<gene>
    <name evidence="9" type="ORF">EVOR1521_LOCUS17092</name>
</gene>
<dbReference type="GO" id="GO:0071562">
    <property type="term" value="P:nucleus-vacuole junction assembly"/>
    <property type="evidence" value="ECO:0007669"/>
    <property type="project" value="InterPro"/>
</dbReference>
<accession>A0AA36IS06</accession>
<dbReference type="PANTHER" id="PTHR47249">
    <property type="entry name" value="VACUOLAR PROTEIN 8"/>
    <property type="match status" value="1"/>
</dbReference>
<dbReference type="InterPro" id="IPR000225">
    <property type="entry name" value="Armadillo"/>
</dbReference>
<evidence type="ECO:0000256" key="1">
    <source>
        <dbReference type="ARBA" id="ARBA00004592"/>
    </source>
</evidence>
<comment type="caution">
    <text evidence="9">The sequence shown here is derived from an EMBL/GenBank/DDBJ whole genome shotgun (WGS) entry which is preliminary data.</text>
</comment>
<feature type="compositionally biased region" description="Low complexity" evidence="8">
    <location>
        <begin position="81"/>
        <end position="94"/>
    </location>
</feature>
<dbReference type="GO" id="GO:0043495">
    <property type="term" value="F:protein-membrane adaptor activity"/>
    <property type="evidence" value="ECO:0007669"/>
    <property type="project" value="InterPro"/>
</dbReference>
<keyword evidence="3" id="KW-0926">Vacuole</keyword>
<feature type="region of interest" description="Disordered" evidence="8">
    <location>
        <begin position="763"/>
        <end position="808"/>
    </location>
</feature>
<evidence type="ECO:0000256" key="7">
    <source>
        <dbReference type="ARBA" id="ARBA00026209"/>
    </source>
</evidence>
<evidence type="ECO:0000313" key="9">
    <source>
        <dbReference type="EMBL" id="CAJ1391835.1"/>
    </source>
</evidence>
<comment type="similarity">
    <text evidence="2">Belongs to the beta-catenin family.</text>
</comment>
<dbReference type="Gene3D" id="1.25.10.10">
    <property type="entry name" value="Leucine-rich Repeat Variant"/>
    <property type="match status" value="2"/>
</dbReference>
<proteinExistence type="inferred from homology"/>
<dbReference type="InterPro" id="IPR045156">
    <property type="entry name" value="Vac8"/>
</dbReference>
<evidence type="ECO:0000256" key="8">
    <source>
        <dbReference type="SAM" id="MobiDB-lite"/>
    </source>
</evidence>
<dbReference type="Proteomes" id="UP001178507">
    <property type="component" value="Unassembled WGS sequence"/>
</dbReference>
<sequence>MAACVAVSEDIFPSPGSWLDLCSITVQLAVEDKDSRTTRQALRAMGNFAVLRAAKEAEDMEDAGTEVSSDHGHGPTAHLTSAPDAESSESGSESGSEDEPVDELEDVSPELQRSKSQASDIPSVPTDDQDMEFSLAKANGKVPEGMIQKMLELVQASRKAPQAEDARRSGASLVAASAAATLANFAQDTDIERFIGSLGGLEIMLDSMEVATEDFHLQATRFLWNMTFSKANQQRFIDHGGIAKLVDSMKRFQQPHHGPLQEQGCGVIRNLACGHSGRHKRALLKSGTIRALCKALKLFHQEANVCVQAMAALTELCLGAPPAAHQARTLGALRWLLASLKLAGTNAQVTEQVLEALEAILLIPQALAAFGQHGGHLEVLKVLDRFSSDTTVLLAFRTLAAALSHTKLKEMVDGDSTEDLAYLITSSAERETQLEYWKQMGKSPGSLIRQDLLDAGLIQKVIDALQQFDQYTIAIEAGAGVLMNLTLEVQEVDQDEKHLQRKLDVGMACHGCLEIIGHLSGQRNTAGFASNMFRLLAAVSLHEEIALLLHRKQAAKTALEYLQAYEEEPVVQAAGCAFLGNLANAKLHIREGIVEVGVLDFLIALLVRKRSVALVVQSACKALKELSPAEAALGILKRFPIVDNVFQAADPHLAEADVMAASLALLWMLSAIDTNYAEELNKKQTTTRVLQVLRTHRAHHEVCRCCGGLLRNLFSAPLSAQASEECLAAEGLRLLLDALWTHCVPPVEGTMSRANYVLANRGSMESVDEGPQRAGSTLAQGGPQRAGSTLAQGNGGVRRGSVAGAPAGRSSVCRTSVRRNSIRNSVGDSLPTKIFSMDEAHKVTTVEAQAVAEQILAALKNLAAYSKLATALAEEIFRCEEWEDLRTVVELYPKSIMVQYQGFELIGKLVNAKRELRAAFRLIADHVLLMNLHHKTTPVADVAELLLEALN</sequence>
<dbReference type="GO" id="GO:0005774">
    <property type="term" value="C:vacuolar membrane"/>
    <property type="evidence" value="ECO:0007669"/>
    <property type="project" value="UniProtKB-SubCell"/>
</dbReference>
<dbReference type="InterPro" id="IPR016024">
    <property type="entry name" value="ARM-type_fold"/>
</dbReference>
<evidence type="ECO:0000256" key="6">
    <source>
        <dbReference type="ARBA" id="ARBA00023288"/>
    </source>
</evidence>
<dbReference type="SMART" id="SM00185">
    <property type="entry name" value="ARM"/>
    <property type="match status" value="7"/>
</dbReference>
<evidence type="ECO:0000256" key="5">
    <source>
        <dbReference type="ARBA" id="ARBA00023136"/>
    </source>
</evidence>
<reference evidence="9" key="1">
    <citation type="submission" date="2023-08" db="EMBL/GenBank/DDBJ databases">
        <authorList>
            <person name="Chen Y."/>
            <person name="Shah S."/>
            <person name="Dougan E. K."/>
            <person name="Thang M."/>
            <person name="Chan C."/>
        </authorList>
    </citation>
    <scope>NUCLEOTIDE SEQUENCE</scope>
</reference>